<dbReference type="InterPro" id="IPR043531">
    <property type="entry name" value="CBX4"/>
</dbReference>
<dbReference type="PANTHER" id="PTHR46727:SF1">
    <property type="entry name" value="E3 SUMO-PROTEIN LIGASE CBX4"/>
    <property type="match status" value="1"/>
</dbReference>
<feature type="compositionally biased region" description="Polar residues" evidence="1">
    <location>
        <begin position="235"/>
        <end position="245"/>
    </location>
</feature>
<dbReference type="Proteomes" id="UP001476798">
    <property type="component" value="Unassembled WGS sequence"/>
</dbReference>
<dbReference type="PANTHER" id="PTHR46727">
    <property type="entry name" value="E3 SUMO-PROTEIN LIGASE CBX4"/>
    <property type="match status" value="1"/>
</dbReference>
<feature type="compositionally biased region" description="Polar residues" evidence="1">
    <location>
        <begin position="360"/>
        <end position="371"/>
    </location>
</feature>
<proteinExistence type="predicted"/>
<dbReference type="EMBL" id="JAHRIO010060392">
    <property type="protein sequence ID" value="MEQ2177866.1"/>
    <property type="molecule type" value="Genomic_DNA"/>
</dbReference>
<evidence type="ECO:0008006" key="4">
    <source>
        <dbReference type="Google" id="ProtNLM"/>
    </source>
</evidence>
<protein>
    <recommendedName>
        <fullName evidence="4">Chromo domain-containing protein</fullName>
    </recommendedName>
</protein>
<evidence type="ECO:0000313" key="2">
    <source>
        <dbReference type="EMBL" id="MEQ2177866.1"/>
    </source>
</evidence>
<name>A0ABV0P432_9TELE</name>
<accession>A0ABV0P432</accession>
<feature type="region of interest" description="Disordered" evidence="1">
    <location>
        <begin position="347"/>
        <end position="393"/>
    </location>
</feature>
<sequence length="519" mass="58516">MRPRARVSIILCPCPEHVPRAHRGVGWRALTQFKESRPVGRVEYLVKWRGWSPRERQEQLMGYRKRGPKPKHLLVQVPSFARRSNILADLQEASLEDDSCQKSSPIQMIRPQAQQFQLNSKKLHQYQPLSREREAEQQSNGKKFFYELNSKKHHHYQPDLKPQEPVFPNSLDFKAPELANKGYNLPAVLQQKWVRDKDSGCLTKVKDITMELKKLPADLNGQKEPERVKPKEDASPQSNGVSSSKLKIVKNKNKNGRIVIVMSKYMENGMQTAKIKNCDSEGAERPLHGAESSMERHLAKMKLVKKLGLMNGFARQPKDNPTVPSSGINGDCCKEKELSLQTEQTVMEQDKSSEVMGEGQLSQDQPLQLTNKPDLLPLPSESGTPGKRETQNRLHGLKRHLSNADAEDHGSSKRFMSCRSISTLNTASSSSQSIIVNQNGHKSPAVQQDYGYADQEEPMDLSIAVSEVYFPSVNTGSPRVFARIQASQWCLDAAAVLHCRRVETNRSRSLSCAHLPFSV</sequence>
<evidence type="ECO:0000313" key="3">
    <source>
        <dbReference type="Proteomes" id="UP001476798"/>
    </source>
</evidence>
<keyword evidence="3" id="KW-1185">Reference proteome</keyword>
<organism evidence="2 3">
    <name type="scientific">Goodea atripinnis</name>
    <dbReference type="NCBI Taxonomy" id="208336"/>
    <lineage>
        <taxon>Eukaryota</taxon>
        <taxon>Metazoa</taxon>
        <taxon>Chordata</taxon>
        <taxon>Craniata</taxon>
        <taxon>Vertebrata</taxon>
        <taxon>Euteleostomi</taxon>
        <taxon>Actinopterygii</taxon>
        <taxon>Neopterygii</taxon>
        <taxon>Teleostei</taxon>
        <taxon>Neoteleostei</taxon>
        <taxon>Acanthomorphata</taxon>
        <taxon>Ovalentaria</taxon>
        <taxon>Atherinomorphae</taxon>
        <taxon>Cyprinodontiformes</taxon>
        <taxon>Goodeidae</taxon>
        <taxon>Goodea</taxon>
    </lineage>
</organism>
<comment type="caution">
    <text evidence="2">The sequence shown here is derived from an EMBL/GenBank/DDBJ whole genome shotgun (WGS) entry which is preliminary data.</text>
</comment>
<feature type="compositionally biased region" description="Basic and acidic residues" evidence="1">
    <location>
        <begin position="216"/>
        <end position="234"/>
    </location>
</feature>
<gene>
    <name evidence="2" type="ORF">GOODEAATRI_008057</name>
</gene>
<reference evidence="2 3" key="1">
    <citation type="submission" date="2021-06" db="EMBL/GenBank/DDBJ databases">
        <authorList>
            <person name="Palmer J.M."/>
        </authorList>
    </citation>
    <scope>NUCLEOTIDE SEQUENCE [LARGE SCALE GENOMIC DNA]</scope>
    <source>
        <strain evidence="2 3">GA_2019</strain>
        <tissue evidence="2">Muscle</tissue>
    </source>
</reference>
<evidence type="ECO:0000256" key="1">
    <source>
        <dbReference type="SAM" id="MobiDB-lite"/>
    </source>
</evidence>
<feature type="region of interest" description="Disordered" evidence="1">
    <location>
        <begin position="216"/>
        <end position="245"/>
    </location>
</feature>